<evidence type="ECO:0000256" key="5">
    <source>
        <dbReference type="ARBA" id="ARBA00023033"/>
    </source>
</evidence>
<comment type="caution">
    <text evidence="6">The sequence shown here is derived from an EMBL/GenBank/DDBJ whole genome shotgun (WGS) entry which is preliminary data.</text>
</comment>
<keyword evidence="4" id="KW-0408">Iron</keyword>
<keyword evidence="2" id="KW-0479">Metal-binding</keyword>
<dbReference type="InterPro" id="IPR050651">
    <property type="entry name" value="Plant_Cytochrome_P450_Monoox"/>
</dbReference>
<dbReference type="EMBL" id="BQNB010013102">
    <property type="protein sequence ID" value="GJT11867.1"/>
    <property type="molecule type" value="Genomic_DNA"/>
</dbReference>
<organism evidence="6 7">
    <name type="scientific">Tanacetum coccineum</name>
    <dbReference type="NCBI Taxonomy" id="301880"/>
    <lineage>
        <taxon>Eukaryota</taxon>
        <taxon>Viridiplantae</taxon>
        <taxon>Streptophyta</taxon>
        <taxon>Embryophyta</taxon>
        <taxon>Tracheophyta</taxon>
        <taxon>Spermatophyta</taxon>
        <taxon>Magnoliopsida</taxon>
        <taxon>eudicotyledons</taxon>
        <taxon>Gunneridae</taxon>
        <taxon>Pentapetalae</taxon>
        <taxon>asterids</taxon>
        <taxon>campanulids</taxon>
        <taxon>Asterales</taxon>
        <taxon>Asteraceae</taxon>
        <taxon>Asteroideae</taxon>
        <taxon>Anthemideae</taxon>
        <taxon>Anthemidinae</taxon>
        <taxon>Tanacetum</taxon>
    </lineage>
</organism>
<sequence>MLVSNWQIAKEIFTTHDVHVSYRPRYLAAKILGHNYASFTFAPYGPYWRGIRKIISLELFSSSRLKKFKYVRVFELENSIKNILDLWREKRDADGKVLIEMKNWFWELNMNTMLRMVAGKRYTRAMEDEDEGEMNKRRGGDDRNVYIISGQFVMGGGEDATSLFLGGWEMVDMRRP</sequence>
<reference evidence="6" key="1">
    <citation type="journal article" date="2022" name="Int. J. Mol. Sci.">
        <title>Draft Genome of Tanacetum Coccineum: Genomic Comparison of Closely Related Tanacetum-Family Plants.</title>
        <authorList>
            <person name="Yamashiro T."/>
            <person name="Shiraishi A."/>
            <person name="Nakayama K."/>
            <person name="Satake H."/>
        </authorList>
    </citation>
    <scope>NUCLEOTIDE SEQUENCE</scope>
</reference>
<evidence type="ECO:0000256" key="3">
    <source>
        <dbReference type="ARBA" id="ARBA00023002"/>
    </source>
</evidence>
<evidence type="ECO:0000313" key="6">
    <source>
        <dbReference type="EMBL" id="GJT11867.1"/>
    </source>
</evidence>
<reference evidence="6" key="2">
    <citation type="submission" date="2022-01" db="EMBL/GenBank/DDBJ databases">
        <authorList>
            <person name="Yamashiro T."/>
            <person name="Shiraishi A."/>
            <person name="Satake H."/>
            <person name="Nakayama K."/>
        </authorList>
    </citation>
    <scope>NUCLEOTIDE SEQUENCE</scope>
</reference>
<dbReference type="PANTHER" id="PTHR47947:SF39">
    <property type="entry name" value="CYTOCHROME P450"/>
    <property type="match status" value="1"/>
</dbReference>
<dbReference type="Proteomes" id="UP001151760">
    <property type="component" value="Unassembled WGS sequence"/>
</dbReference>
<evidence type="ECO:0000256" key="4">
    <source>
        <dbReference type="ARBA" id="ARBA00023004"/>
    </source>
</evidence>
<name>A0ABQ5BCN1_9ASTR</name>
<keyword evidence="5" id="KW-0503">Monooxygenase</keyword>
<dbReference type="InterPro" id="IPR036396">
    <property type="entry name" value="Cyt_P450_sf"/>
</dbReference>
<evidence type="ECO:0000256" key="2">
    <source>
        <dbReference type="ARBA" id="ARBA00022723"/>
    </source>
</evidence>
<protein>
    <submittedName>
        <fullName evidence="6">Cytochrome P450 CYP82D47-like protein</fullName>
    </submittedName>
</protein>
<keyword evidence="1" id="KW-0349">Heme</keyword>
<dbReference type="Gene3D" id="1.20.930.50">
    <property type="match status" value="1"/>
</dbReference>
<gene>
    <name evidence="6" type="ORF">Tco_0858909</name>
</gene>
<accession>A0ABQ5BCN1</accession>
<keyword evidence="7" id="KW-1185">Reference proteome</keyword>
<evidence type="ECO:0000313" key="7">
    <source>
        <dbReference type="Proteomes" id="UP001151760"/>
    </source>
</evidence>
<evidence type="ECO:0000256" key="1">
    <source>
        <dbReference type="ARBA" id="ARBA00022617"/>
    </source>
</evidence>
<dbReference type="SUPFAM" id="SSF48264">
    <property type="entry name" value="Cytochrome P450"/>
    <property type="match status" value="1"/>
</dbReference>
<dbReference type="PANTHER" id="PTHR47947">
    <property type="entry name" value="CYTOCHROME P450 82C3-RELATED"/>
    <property type="match status" value="1"/>
</dbReference>
<proteinExistence type="predicted"/>
<keyword evidence="3" id="KW-0560">Oxidoreductase</keyword>